<feature type="compositionally biased region" description="Low complexity" evidence="1">
    <location>
        <begin position="57"/>
        <end position="67"/>
    </location>
</feature>
<feature type="region of interest" description="Disordered" evidence="1">
    <location>
        <begin position="1"/>
        <end position="21"/>
    </location>
</feature>
<feature type="region of interest" description="Disordered" evidence="1">
    <location>
        <begin position="35"/>
        <end position="67"/>
    </location>
</feature>
<evidence type="ECO:0000313" key="2">
    <source>
        <dbReference type="EMBL" id="BAD23426.1"/>
    </source>
</evidence>
<reference evidence="3" key="2">
    <citation type="journal article" date="2008" name="Nucleic Acids Res.">
        <title>The rice annotation project database (RAP-DB): 2008 update.</title>
        <authorList>
            <consortium name="The rice annotation project (RAP)"/>
        </authorList>
    </citation>
    <scope>GENOME REANNOTATION</scope>
    <source>
        <strain evidence="3">cv. Nipponbare</strain>
    </source>
</reference>
<dbReference type="Proteomes" id="UP000000763">
    <property type="component" value="Chromosome 9"/>
</dbReference>
<dbReference type="EMBL" id="AP005589">
    <property type="protein sequence ID" value="BAD23426.1"/>
    <property type="molecule type" value="Genomic_DNA"/>
</dbReference>
<organism evidence="2 3">
    <name type="scientific">Oryza sativa subsp. japonica</name>
    <name type="common">Rice</name>
    <dbReference type="NCBI Taxonomy" id="39947"/>
    <lineage>
        <taxon>Eukaryota</taxon>
        <taxon>Viridiplantae</taxon>
        <taxon>Streptophyta</taxon>
        <taxon>Embryophyta</taxon>
        <taxon>Tracheophyta</taxon>
        <taxon>Spermatophyta</taxon>
        <taxon>Magnoliopsida</taxon>
        <taxon>Liliopsida</taxon>
        <taxon>Poales</taxon>
        <taxon>Poaceae</taxon>
        <taxon>BOP clade</taxon>
        <taxon>Oryzoideae</taxon>
        <taxon>Oryzeae</taxon>
        <taxon>Oryzinae</taxon>
        <taxon>Oryza</taxon>
        <taxon>Oryza sativa</taxon>
    </lineage>
</organism>
<name>Q6K415_ORYSJ</name>
<reference evidence="3" key="1">
    <citation type="journal article" date="2005" name="Nature">
        <title>The map-based sequence of the rice genome.</title>
        <authorList>
            <consortium name="International rice genome sequencing project (IRGSP)"/>
            <person name="Matsumoto T."/>
            <person name="Wu J."/>
            <person name="Kanamori H."/>
            <person name="Katayose Y."/>
            <person name="Fujisawa M."/>
            <person name="Namiki N."/>
            <person name="Mizuno H."/>
            <person name="Yamamoto K."/>
            <person name="Antonio B.A."/>
            <person name="Baba T."/>
            <person name="Sakata K."/>
            <person name="Nagamura Y."/>
            <person name="Aoki H."/>
            <person name="Arikawa K."/>
            <person name="Arita K."/>
            <person name="Bito T."/>
            <person name="Chiden Y."/>
            <person name="Fujitsuka N."/>
            <person name="Fukunaka R."/>
            <person name="Hamada M."/>
            <person name="Harada C."/>
            <person name="Hayashi A."/>
            <person name="Hijishita S."/>
            <person name="Honda M."/>
            <person name="Hosokawa S."/>
            <person name="Ichikawa Y."/>
            <person name="Idonuma A."/>
            <person name="Iijima M."/>
            <person name="Ikeda M."/>
            <person name="Ikeno M."/>
            <person name="Ito K."/>
            <person name="Ito S."/>
            <person name="Ito T."/>
            <person name="Ito Y."/>
            <person name="Ito Y."/>
            <person name="Iwabuchi A."/>
            <person name="Kamiya K."/>
            <person name="Karasawa W."/>
            <person name="Kurita K."/>
            <person name="Katagiri S."/>
            <person name="Kikuta A."/>
            <person name="Kobayashi H."/>
            <person name="Kobayashi N."/>
            <person name="Machita K."/>
            <person name="Maehara T."/>
            <person name="Masukawa M."/>
            <person name="Mizubayashi T."/>
            <person name="Mukai Y."/>
            <person name="Nagasaki H."/>
            <person name="Nagata Y."/>
            <person name="Naito S."/>
            <person name="Nakashima M."/>
            <person name="Nakama Y."/>
            <person name="Nakamichi Y."/>
            <person name="Nakamura M."/>
            <person name="Meguro A."/>
            <person name="Negishi M."/>
            <person name="Ohta I."/>
            <person name="Ohta T."/>
            <person name="Okamoto M."/>
            <person name="Ono N."/>
            <person name="Saji S."/>
            <person name="Sakaguchi M."/>
            <person name="Sakai K."/>
            <person name="Shibata M."/>
            <person name="Shimokawa T."/>
            <person name="Song J."/>
            <person name="Takazaki Y."/>
            <person name="Terasawa K."/>
            <person name="Tsugane M."/>
            <person name="Tsuji K."/>
            <person name="Ueda S."/>
            <person name="Waki K."/>
            <person name="Yamagata H."/>
            <person name="Yamamoto M."/>
            <person name="Yamamoto S."/>
            <person name="Yamane H."/>
            <person name="Yoshiki S."/>
            <person name="Yoshihara R."/>
            <person name="Yukawa K."/>
            <person name="Zhong H."/>
            <person name="Yano M."/>
            <person name="Yuan Q."/>
            <person name="Ouyang S."/>
            <person name="Liu J."/>
            <person name="Jones K.M."/>
            <person name="Gansberger K."/>
            <person name="Moffat K."/>
            <person name="Hill J."/>
            <person name="Bera J."/>
            <person name="Fadrosh D."/>
            <person name="Jin S."/>
            <person name="Johri S."/>
            <person name="Kim M."/>
            <person name="Overton L."/>
            <person name="Reardon M."/>
            <person name="Tsitrin T."/>
            <person name="Vuong H."/>
            <person name="Weaver B."/>
            <person name="Ciecko A."/>
            <person name="Tallon L."/>
            <person name="Jackson J."/>
            <person name="Pai G."/>
            <person name="Aken S.V."/>
            <person name="Utterback T."/>
            <person name="Reidmuller S."/>
            <person name="Feldblyum T."/>
            <person name="Hsiao J."/>
            <person name="Zismann V."/>
            <person name="Iobst S."/>
            <person name="de Vazeille A.R."/>
            <person name="Buell C.R."/>
            <person name="Ying K."/>
            <person name="Li Y."/>
            <person name="Lu T."/>
            <person name="Huang Y."/>
            <person name="Zhao Q."/>
            <person name="Feng Q."/>
            <person name="Zhang L."/>
            <person name="Zhu J."/>
            <person name="Weng Q."/>
            <person name="Mu J."/>
            <person name="Lu Y."/>
            <person name="Fan D."/>
            <person name="Liu Y."/>
            <person name="Guan J."/>
            <person name="Zhang Y."/>
            <person name="Yu S."/>
            <person name="Liu X."/>
            <person name="Zhang Y."/>
            <person name="Hong G."/>
            <person name="Han B."/>
            <person name="Choisne N."/>
            <person name="Demange N."/>
            <person name="Orjeda G."/>
            <person name="Samain S."/>
            <person name="Cattolico L."/>
            <person name="Pelletier E."/>
            <person name="Couloux A."/>
            <person name="Segurens B."/>
            <person name="Wincker P."/>
            <person name="D'Hont A."/>
            <person name="Scarpelli C."/>
            <person name="Weissenbach J."/>
            <person name="Salanoubat M."/>
            <person name="Quetier F."/>
            <person name="Yu Y."/>
            <person name="Kim H.R."/>
            <person name="Rambo T."/>
            <person name="Currie J."/>
            <person name="Collura K."/>
            <person name="Luo M."/>
            <person name="Yang T."/>
            <person name="Ammiraju J.S.S."/>
            <person name="Engler F."/>
            <person name="Soderlund C."/>
            <person name="Wing R.A."/>
            <person name="Palmer L.E."/>
            <person name="de la Bastide M."/>
            <person name="Spiegel L."/>
            <person name="Nascimento L."/>
            <person name="Zutavern T."/>
            <person name="O'Shaughnessy A."/>
            <person name="Dike S."/>
            <person name="Dedhia N."/>
            <person name="Preston R."/>
            <person name="Balija V."/>
            <person name="McCombie W.R."/>
            <person name="Chow T."/>
            <person name="Chen H."/>
            <person name="Chung M."/>
            <person name="Chen C."/>
            <person name="Shaw J."/>
            <person name="Wu H."/>
            <person name="Hsiao K."/>
            <person name="Chao Y."/>
            <person name="Chu M."/>
            <person name="Cheng C."/>
            <person name="Hour A."/>
            <person name="Lee P."/>
            <person name="Lin S."/>
            <person name="Lin Y."/>
            <person name="Liou J."/>
            <person name="Liu S."/>
            <person name="Hsing Y."/>
            <person name="Raghuvanshi S."/>
            <person name="Mohanty A."/>
            <person name="Bharti A.K."/>
            <person name="Gaur A."/>
            <person name="Gupta V."/>
            <person name="Kumar D."/>
            <person name="Ravi V."/>
            <person name="Vij S."/>
            <person name="Kapur A."/>
            <person name="Khurana P."/>
            <person name="Khurana P."/>
            <person name="Khurana J.P."/>
            <person name="Tyagi A.K."/>
            <person name="Gaikwad K."/>
            <person name="Singh A."/>
            <person name="Dalal V."/>
            <person name="Srivastava S."/>
            <person name="Dixit A."/>
            <person name="Pal A.K."/>
            <person name="Ghazi I.A."/>
            <person name="Yadav M."/>
            <person name="Pandit A."/>
            <person name="Bhargava A."/>
            <person name="Sureshbabu K."/>
            <person name="Batra K."/>
            <person name="Sharma T.R."/>
            <person name="Mohapatra T."/>
            <person name="Singh N.K."/>
            <person name="Messing J."/>
            <person name="Nelson A.B."/>
            <person name="Fuks G."/>
            <person name="Kavchok S."/>
            <person name="Keizer G."/>
            <person name="Linton E."/>
            <person name="Llaca V."/>
            <person name="Song R."/>
            <person name="Tanyolac B."/>
            <person name="Young S."/>
            <person name="Ho-Il K."/>
            <person name="Hahn J.H."/>
            <person name="Sangsakoo G."/>
            <person name="Vanavichit A."/>
            <person name="de Mattos Luiz.A.T."/>
            <person name="Zimmer P.D."/>
            <person name="Malone G."/>
            <person name="Dellagostin O."/>
            <person name="de Oliveira A.C."/>
            <person name="Bevan M."/>
            <person name="Bancroft I."/>
            <person name="Minx P."/>
            <person name="Cordum H."/>
            <person name="Wilson R."/>
            <person name="Cheng Z."/>
            <person name="Jin W."/>
            <person name="Jiang J."/>
            <person name="Leong S.A."/>
            <person name="Iwama H."/>
            <person name="Gojobori T."/>
            <person name="Itoh T."/>
            <person name="Niimura Y."/>
            <person name="Fujii Y."/>
            <person name="Habara T."/>
            <person name="Sakai H."/>
            <person name="Sato Y."/>
            <person name="Wilson G."/>
            <person name="Kumar K."/>
            <person name="McCouch S."/>
            <person name="Juretic N."/>
            <person name="Hoen D."/>
            <person name="Wright S."/>
            <person name="Bruskiewich R."/>
            <person name="Bureau T."/>
            <person name="Miyao A."/>
            <person name="Hirochika H."/>
            <person name="Nishikawa T."/>
            <person name="Kadowaki K."/>
            <person name="Sugiura M."/>
            <person name="Burr B."/>
            <person name="Sasaki T."/>
        </authorList>
    </citation>
    <scope>NUCLEOTIDE SEQUENCE [LARGE SCALE GENOMIC DNA]</scope>
    <source>
        <strain evidence="3">cv. Nipponbare</strain>
    </source>
</reference>
<accession>Q6K415</accession>
<evidence type="ECO:0000256" key="1">
    <source>
        <dbReference type="SAM" id="MobiDB-lite"/>
    </source>
</evidence>
<proteinExistence type="predicted"/>
<dbReference type="AlphaFoldDB" id="Q6K415"/>
<gene>
    <name evidence="2" type="primary">P0523B07.26</name>
</gene>
<protein>
    <submittedName>
        <fullName evidence="2">Uncharacterized protein</fullName>
    </submittedName>
</protein>
<sequence>MMFANRTLRGLPAKIPPPSPPLISLPLLSLSHLADADDDNDCRDDNGADTWVPPPAATTTPPRSTAG</sequence>
<evidence type="ECO:0000313" key="3">
    <source>
        <dbReference type="Proteomes" id="UP000000763"/>
    </source>
</evidence>